<dbReference type="EMBL" id="QGKX02001347">
    <property type="protein sequence ID" value="KAF3525253.1"/>
    <property type="molecule type" value="Genomic_DNA"/>
</dbReference>
<sequence length="152" mass="17751">MNINNGLSAIVQVVLADNETTSVSTSRLLINPSQDTKKENIENKSEVELLKICVEEAQYKTYIIEIFKHTNRLTHLYLSIRLRINRFPSSSRATTREIPPSTFVEDSHRETTTPPPRDYDAATERLRRFVEDREHKSPSSRENPQERKKRRK</sequence>
<dbReference type="AlphaFoldDB" id="A0A8S9PNI1"/>
<evidence type="ECO:0000256" key="1">
    <source>
        <dbReference type="SAM" id="MobiDB-lite"/>
    </source>
</evidence>
<proteinExistence type="predicted"/>
<organism evidence="2 3">
    <name type="scientific">Brassica cretica</name>
    <name type="common">Mustard</name>
    <dbReference type="NCBI Taxonomy" id="69181"/>
    <lineage>
        <taxon>Eukaryota</taxon>
        <taxon>Viridiplantae</taxon>
        <taxon>Streptophyta</taxon>
        <taxon>Embryophyta</taxon>
        <taxon>Tracheophyta</taxon>
        <taxon>Spermatophyta</taxon>
        <taxon>Magnoliopsida</taxon>
        <taxon>eudicotyledons</taxon>
        <taxon>Gunneridae</taxon>
        <taxon>Pentapetalae</taxon>
        <taxon>rosids</taxon>
        <taxon>malvids</taxon>
        <taxon>Brassicales</taxon>
        <taxon>Brassicaceae</taxon>
        <taxon>Brassiceae</taxon>
        <taxon>Brassica</taxon>
    </lineage>
</organism>
<gene>
    <name evidence="2" type="ORF">F2Q69_00050761</name>
</gene>
<evidence type="ECO:0000313" key="3">
    <source>
        <dbReference type="Proteomes" id="UP000712600"/>
    </source>
</evidence>
<evidence type="ECO:0000313" key="2">
    <source>
        <dbReference type="EMBL" id="KAF3525253.1"/>
    </source>
</evidence>
<protein>
    <submittedName>
        <fullName evidence="2">Uncharacterized protein</fullName>
    </submittedName>
</protein>
<reference evidence="2" key="1">
    <citation type="submission" date="2019-12" db="EMBL/GenBank/DDBJ databases">
        <title>Genome sequencing and annotation of Brassica cretica.</title>
        <authorList>
            <person name="Studholme D.J."/>
            <person name="Sarris P."/>
        </authorList>
    </citation>
    <scope>NUCLEOTIDE SEQUENCE</scope>
    <source>
        <strain evidence="2">PFS-109/04</strain>
        <tissue evidence="2">Leaf</tissue>
    </source>
</reference>
<feature type="region of interest" description="Disordered" evidence="1">
    <location>
        <begin position="89"/>
        <end position="152"/>
    </location>
</feature>
<comment type="caution">
    <text evidence="2">The sequence shown here is derived from an EMBL/GenBank/DDBJ whole genome shotgun (WGS) entry which is preliminary data.</text>
</comment>
<accession>A0A8S9PNI1</accession>
<name>A0A8S9PNI1_BRACR</name>
<feature type="compositionally biased region" description="Basic and acidic residues" evidence="1">
    <location>
        <begin position="105"/>
        <end position="146"/>
    </location>
</feature>
<dbReference type="Proteomes" id="UP000712600">
    <property type="component" value="Unassembled WGS sequence"/>
</dbReference>